<dbReference type="SUPFAM" id="SSF51998">
    <property type="entry name" value="PFL-like glycyl radical enzymes"/>
    <property type="match status" value="1"/>
</dbReference>
<evidence type="ECO:0000259" key="4">
    <source>
        <dbReference type="PROSITE" id="PS51149"/>
    </source>
</evidence>
<keyword evidence="6" id="KW-0808">Transferase</keyword>
<dbReference type="PANTHER" id="PTHR43641">
    <property type="entry name" value="FORMATE ACETYLTRANSFERASE 3-RELATED"/>
    <property type="match status" value="1"/>
</dbReference>
<dbReference type="InterPro" id="IPR001150">
    <property type="entry name" value="Gly_radical"/>
</dbReference>
<dbReference type="Proteomes" id="UP000095200">
    <property type="component" value="Unassembled WGS sequence"/>
</dbReference>
<evidence type="ECO:0000313" key="7">
    <source>
        <dbReference type="Proteomes" id="UP000095200"/>
    </source>
</evidence>
<dbReference type="InterPro" id="IPR051215">
    <property type="entry name" value="GRE"/>
</dbReference>
<dbReference type="InterPro" id="IPR004184">
    <property type="entry name" value="PFL_dom"/>
</dbReference>
<dbReference type="PANTHER" id="PTHR43641:SF2">
    <property type="entry name" value="DEHYDRATASE YBIW-RELATED"/>
    <property type="match status" value="1"/>
</dbReference>
<dbReference type="Gene3D" id="3.20.70.20">
    <property type="match status" value="1"/>
</dbReference>
<keyword evidence="1 3" id="KW-0556">Organic radical</keyword>
<evidence type="ECO:0000256" key="1">
    <source>
        <dbReference type="ARBA" id="ARBA00022818"/>
    </source>
</evidence>
<comment type="caution">
    <text evidence="6">The sequence shown here is derived from an EMBL/GenBank/DDBJ whole genome shotgun (WGS) entry which is preliminary data.</text>
</comment>
<feature type="domain" description="Glycine radical" evidence="4">
    <location>
        <begin position="700"/>
        <end position="823"/>
    </location>
</feature>
<dbReference type="AlphaFoldDB" id="A0A194AHI3"/>
<dbReference type="RefSeq" id="WP_069857699.1">
    <property type="nucleotide sequence ID" value="NZ_BDFE01000009.1"/>
</dbReference>
<dbReference type="PROSITE" id="PS51149">
    <property type="entry name" value="GLY_RADICAL_2"/>
    <property type="match status" value="1"/>
</dbReference>
<dbReference type="GO" id="GO:0005829">
    <property type="term" value="C:cytosol"/>
    <property type="evidence" value="ECO:0007669"/>
    <property type="project" value="TreeGrafter"/>
</dbReference>
<dbReference type="Pfam" id="PF01228">
    <property type="entry name" value="Gly_radical"/>
    <property type="match status" value="1"/>
</dbReference>
<keyword evidence="2" id="KW-0456">Lyase</keyword>
<dbReference type="Pfam" id="PF02901">
    <property type="entry name" value="PFL-like"/>
    <property type="match status" value="1"/>
</dbReference>
<organism evidence="6 7">
    <name type="scientific">Desulfoplanes formicivorans</name>
    <dbReference type="NCBI Taxonomy" id="1592317"/>
    <lineage>
        <taxon>Bacteria</taxon>
        <taxon>Pseudomonadati</taxon>
        <taxon>Thermodesulfobacteriota</taxon>
        <taxon>Desulfovibrionia</taxon>
        <taxon>Desulfovibrionales</taxon>
        <taxon>Desulfoplanaceae</taxon>
        <taxon>Desulfoplanes</taxon>
    </lineage>
</organism>
<reference evidence="7" key="1">
    <citation type="submission" date="2016-06" db="EMBL/GenBank/DDBJ databases">
        <title>Draft genome sequence of Desulfoplanes formicivorans strain Pf12B.</title>
        <authorList>
            <person name="Watanabe M."/>
            <person name="Kojima H."/>
            <person name="Fukui M."/>
        </authorList>
    </citation>
    <scope>NUCLEOTIDE SEQUENCE [LARGE SCALE GENOMIC DNA]</scope>
    <source>
        <strain evidence="7">Pf12B</strain>
    </source>
</reference>
<evidence type="ECO:0000256" key="2">
    <source>
        <dbReference type="ARBA" id="ARBA00023239"/>
    </source>
</evidence>
<evidence type="ECO:0000259" key="5">
    <source>
        <dbReference type="PROSITE" id="PS51554"/>
    </source>
</evidence>
<gene>
    <name evidence="6" type="ORF">DPF_0922</name>
</gene>
<accession>A0A194AHI3</accession>
<evidence type="ECO:0000256" key="3">
    <source>
        <dbReference type="PROSITE-ProRule" id="PRU00493"/>
    </source>
</evidence>
<feature type="domain" description="PFL" evidence="5">
    <location>
        <begin position="25"/>
        <end position="693"/>
    </location>
</feature>
<keyword evidence="7" id="KW-1185">Reference proteome</keyword>
<feature type="modified residue" description="Glycine radical" evidence="3">
    <location>
        <position position="798"/>
    </location>
</feature>
<dbReference type="GO" id="GO:0016829">
    <property type="term" value="F:lyase activity"/>
    <property type="evidence" value="ECO:0007669"/>
    <property type="project" value="UniProtKB-KW"/>
</dbReference>
<sequence length="823" mass="93809">MTGCCTLSPQEDRLINKIDTRKGRERVYGILDTFHMTVPSIDIERARYFTESMKTTEGQVLVLRWAKALKNVAENITVYITPNSLLAGRAGKMGRYGILYPEIDGDFYKVVMKDLHKRAKSPFLLSKEDTDLLLNEIAPYWEGKTYHEHLNHAMPEELRTVTYDDDEGLKSKFVVSETSSYRSALQWVHDFEKVIKRGFEDIKAEAQARLDALDPLSPVQNVEKRPFYQAMIIVCDAVMIWARRHAVLARELAAAETDEKRKAELLEIAEICEQVPAKPARNFREALQCQWFVQMFSRIEQKSSAIISNGRMDQYLYPFYKKDLEAGIIDEDKATELLENMWVEMAQFLDLYINPTGNEFQEGYAHWEAVTIGGQTPEGEDATNDLSYLFLRSKREFPFNYPDLATRIHSRTPERFLHEVALTIKDGSGYPKLINDEEIIPLYTAKGAPFNEALDYAVSGCTEARMPNRDTYTSGCVYINAATAIEMTLNNGRLKHYGDELIGLETGNATDYKSWDEFYKAFVDQYMNLISKAFYQQALVDKLRPQHFASPMASVLHDLCMKEGKDLQNEKIEGGVDFSYFEILGYGTVTDSLSAIKKLVFEDKKLTMEEVMEALATDFEGHEDVREMLRNAPAYGNNDPYADSIAKELDRITQVYAEKYSEERGINCDVRYVPITSHVPFGKIVSATPNGRHAWTALSDGTSASHGADHNGPTAVLMSNYHTKNTGMKNRASRLLNLKLSPKAVEGEEGTRKIMDMIRTWCDLRLWHLQFNIINKETLLAAQKDPDNYRDLLVRIAGYSAYFCDLSEDLQNDVINRTEHAAI</sequence>
<dbReference type="PROSITE" id="PS51554">
    <property type="entry name" value="PFL"/>
    <property type="match status" value="1"/>
</dbReference>
<name>A0A194AHI3_9BACT</name>
<dbReference type="GO" id="GO:0016740">
    <property type="term" value="F:transferase activity"/>
    <property type="evidence" value="ECO:0007669"/>
    <property type="project" value="UniProtKB-KW"/>
</dbReference>
<dbReference type="STRING" id="1592317.DPF_0922"/>
<proteinExistence type="predicted"/>
<dbReference type="OrthoDB" id="9803969at2"/>
<dbReference type="EMBL" id="BDFE01000009">
    <property type="protein sequence ID" value="GAU08219.1"/>
    <property type="molecule type" value="Genomic_DNA"/>
</dbReference>
<evidence type="ECO:0000313" key="6">
    <source>
        <dbReference type="EMBL" id="GAU08219.1"/>
    </source>
</evidence>
<protein>
    <submittedName>
        <fullName evidence="6">Formate acetyltransferase</fullName>
    </submittedName>
</protein>